<dbReference type="HOGENOM" id="CLU_326900_0_0_1"/>
<dbReference type="InterPro" id="IPR032675">
    <property type="entry name" value="LRR_dom_sf"/>
</dbReference>
<keyword evidence="1" id="KW-0611">Plant defense</keyword>
<dbReference type="GO" id="GO:0043531">
    <property type="term" value="F:ADP binding"/>
    <property type="evidence" value="ECO:0007669"/>
    <property type="project" value="InterPro"/>
</dbReference>
<proteinExistence type="predicted"/>
<dbReference type="InterPro" id="IPR058922">
    <property type="entry name" value="WHD_DRP"/>
</dbReference>
<sequence length="881" mass="100450">MDVDDRGAIRDTALKARHTAKAVLKQLVHLCSCPAIGEPEEEHGCDAANPVTVGGRNTNQLPDENAGGCARKLVSTAQHTVRRSAGKLCPSFSSPLPVQAADTSNIDTSDPITLPPKLEFDRVGVSKRMKDIVDELKPLCTKVSTILNLDLLDSNRSIVHDIAANFLTDRGHTPFIPKNIARSRPITTSEISEPNFLGREKQTVKIIQDITKGVYSREEDLTVLPIVGLGGIAWVVWQKKLQNPSLDSKTMSGTPEKLIEQRLQSKKFLLVLDDMWTCGDQDEWNRLLAPLRSAQKGDKVRGNIILVTTRSPALAQMVRSANADTIEVKGLDIKFLSDLFLASVFDNEESKNELLLDIGRDIVKKLKGSPLAAKTVGRLLKNRLDEDHWKRVLDSKEWELQTEDHDIMPALKLSYDYLPFHLQQCFSYFTLFPEDYKFDRNELIHWWIGLDIIHYSDGQSRSIEDIGLCYLKDLEDHGFIKEYKTYGKPYYIIHDLLHDLGLKVASRERLSIDRANVRSVEIWPSMRHLSIIVDGANSDEITVRNFIGELRKQKKKLNIENLRTSMIFGEWDESLSGFFAELIKKANGLRVLHLPKMIPHMELSALHLRYLSLGMTNCTQMHLPIMLSRFYLLNILNLQVPRNERDIEGVVLDRLQPDGVDWEDLPWLGNMPVLHEVTLLNMSAQKEFGRKIGNITKQSFHNLNKIELVNLKALEKWDLGDTCHLFHRLQVLIIRDCPQLLGLPFANNICYPSRQDQLEERQNWFPNLQEFEIKSCPKVVLLPPIPWTKTLCSVKIEDVGSSLLDMLVYSKSSDIVELEISGKDELHILDEVLILSNLEDLKALYISDCPLLHKKVMCLCHQKVRGKLNNAYFQFRIRDRQ</sequence>
<evidence type="ECO:0000259" key="3">
    <source>
        <dbReference type="Pfam" id="PF23559"/>
    </source>
</evidence>
<dbReference type="Proteomes" id="UP000008021">
    <property type="component" value="Chromosome 12"/>
</dbReference>
<dbReference type="EnsemblPlants" id="OMERI12G11700.1">
    <property type="protein sequence ID" value="OMERI12G11700.1"/>
    <property type="gene ID" value="OMERI12G11700"/>
</dbReference>
<dbReference type="InterPro" id="IPR044974">
    <property type="entry name" value="Disease_R_plants"/>
</dbReference>
<reference evidence="4" key="1">
    <citation type="submission" date="2015-04" db="UniProtKB">
        <authorList>
            <consortium name="EnsemblPlants"/>
        </authorList>
    </citation>
    <scope>IDENTIFICATION</scope>
</reference>
<dbReference type="Pfam" id="PF23559">
    <property type="entry name" value="WHD_DRP"/>
    <property type="match status" value="1"/>
</dbReference>
<dbReference type="InterPro" id="IPR036388">
    <property type="entry name" value="WH-like_DNA-bd_sf"/>
</dbReference>
<name>A0A0E0FDG1_9ORYZ</name>
<evidence type="ECO:0000313" key="5">
    <source>
        <dbReference type="Proteomes" id="UP000008021"/>
    </source>
</evidence>
<evidence type="ECO:0000256" key="1">
    <source>
        <dbReference type="ARBA" id="ARBA00022821"/>
    </source>
</evidence>
<dbReference type="Pfam" id="PF00931">
    <property type="entry name" value="NB-ARC"/>
    <property type="match status" value="1"/>
</dbReference>
<dbReference type="InterPro" id="IPR002182">
    <property type="entry name" value="NB-ARC"/>
</dbReference>
<dbReference type="Gramene" id="OMERI12G11700.1">
    <property type="protein sequence ID" value="OMERI12G11700.1"/>
    <property type="gene ID" value="OMERI12G11700"/>
</dbReference>
<dbReference type="PANTHER" id="PTHR23155:SF988">
    <property type="entry name" value="OS06G0707733 PROTEIN"/>
    <property type="match status" value="1"/>
</dbReference>
<feature type="domain" description="Disease resistance protein winged helix" evidence="3">
    <location>
        <begin position="431"/>
        <end position="500"/>
    </location>
</feature>
<organism evidence="4">
    <name type="scientific">Oryza meridionalis</name>
    <dbReference type="NCBI Taxonomy" id="40149"/>
    <lineage>
        <taxon>Eukaryota</taxon>
        <taxon>Viridiplantae</taxon>
        <taxon>Streptophyta</taxon>
        <taxon>Embryophyta</taxon>
        <taxon>Tracheophyta</taxon>
        <taxon>Spermatophyta</taxon>
        <taxon>Magnoliopsida</taxon>
        <taxon>Liliopsida</taxon>
        <taxon>Poales</taxon>
        <taxon>Poaceae</taxon>
        <taxon>BOP clade</taxon>
        <taxon>Oryzoideae</taxon>
        <taxon>Oryzeae</taxon>
        <taxon>Oryzinae</taxon>
        <taxon>Oryza</taxon>
    </lineage>
</organism>
<dbReference type="GO" id="GO:0098542">
    <property type="term" value="P:defense response to other organism"/>
    <property type="evidence" value="ECO:0007669"/>
    <property type="project" value="TreeGrafter"/>
</dbReference>
<feature type="domain" description="NB-ARC" evidence="2">
    <location>
        <begin position="241"/>
        <end position="348"/>
    </location>
</feature>
<dbReference type="Gene3D" id="3.80.10.10">
    <property type="entry name" value="Ribonuclease Inhibitor"/>
    <property type="match status" value="1"/>
</dbReference>
<keyword evidence="5" id="KW-1185">Reference proteome</keyword>
<accession>A0A0E0FDG1</accession>
<evidence type="ECO:0000259" key="2">
    <source>
        <dbReference type="Pfam" id="PF00931"/>
    </source>
</evidence>
<reference evidence="4" key="2">
    <citation type="submission" date="2018-05" db="EMBL/GenBank/DDBJ databases">
        <title>OmerRS3 (Oryza meridionalis Reference Sequence Version 3).</title>
        <authorList>
            <person name="Zhang J."/>
            <person name="Kudrna D."/>
            <person name="Lee S."/>
            <person name="Talag J."/>
            <person name="Welchert J."/>
            <person name="Wing R.A."/>
        </authorList>
    </citation>
    <scope>NUCLEOTIDE SEQUENCE [LARGE SCALE GENOMIC DNA]</scope>
    <source>
        <strain evidence="4">cv. OR44</strain>
    </source>
</reference>
<evidence type="ECO:0000313" key="4">
    <source>
        <dbReference type="EnsemblPlants" id="OMERI12G11700.1"/>
    </source>
</evidence>
<dbReference type="SUPFAM" id="SSF52058">
    <property type="entry name" value="L domain-like"/>
    <property type="match status" value="1"/>
</dbReference>
<dbReference type="Gene3D" id="1.10.10.10">
    <property type="entry name" value="Winged helix-like DNA-binding domain superfamily/Winged helix DNA-binding domain"/>
    <property type="match status" value="1"/>
</dbReference>
<dbReference type="Gene3D" id="3.40.50.300">
    <property type="entry name" value="P-loop containing nucleotide triphosphate hydrolases"/>
    <property type="match status" value="1"/>
</dbReference>
<protein>
    <submittedName>
        <fullName evidence="4">Uncharacterized protein</fullName>
    </submittedName>
</protein>
<dbReference type="InterPro" id="IPR027417">
    <property type="entry name" value="P-loop_NTPase"/>
</dbReference>
<dbReference type="eggNOG" id="KOG4658">
    <property type="taxonomic scope" value="Eukaryota"/>
</dbReference>
<dbReference type="AlphaFoldDB" id="A0A0E0FDG1"/>
<dbReference type="STRING" id="40149.A0A0E0FDG1"/>
<dbReference type="SUPFAM" id="SSF52540">
    <property type="entry name" value="P-loop containing nucleoside triphosphate hydrolases"/>
    <property type="match status" value="1"/>
</dbReference>
<dbReference type="PANTHER" id="PTHR23155">
    <property type="entry name" value="DISEASE RESISTANCE PROTEIN RP"/>
    <property type="match status" value="1"/>
</dbReference>